<name>E6SFT8_INTC7</name>
<keyword evidence="1" id="KW-0472">Membrane</keyword>
<keyword evidence="3" id="KW-1185">Reference proteome</keyword>
<evidence type="ECO:0000313" key="2">
    <source>
        <dbReference type="EMBL" id="ADU48867.1"/>
    </source>
</evidence>
<gene>
    <name evidence="2" type="ordered locus">Intca_2360</name>
</gene>
<sequence>MLEPGRGAMRALRALVFLAVATSLTLAGHVAGGGMVHPLGVAALAVLTWPVALLGSGRQRGVRHLFPTLAGGQLAGHAVLAYVGTAVAGASGGPGCTTASVHHGHLLLDCSGSVATTGGQVSLSTMTVAHLGAALVLSFVLARGETALWRVVDLAVPVLPRLAPPAVEGSGAVTFLLRGWLRDLDVAVVPGRGPPVPA</sequence>
<dbReference type="Proteomes" id="UP000008914">
    <property type="component" value="Chromosome"/>
</dbReference>
<keyword evidence="1" id="KW-1133">Transmembrane helix</keyword>
<evidence type="ECO:0000256" key="1">
    <source>
        <dbReference type="SAM" id="Phobius"/>
    </source>
</evidence>
<dbReference type="KEGG" id="ica:Intca_2360"/>
<keyword evidence="1" id="KW-0812">Transmembrane</keyword>
<reference evidence="2 3" key="1">
    <citation type="journal article" date="2010" name="Stand. Genomic Sci.">
        <title>Complete genome sequence of Intrasporangium calvum type strain (7 KIP).</title>
        <authorList>
            <person name="Del Rio T.G."/>
            <person name="Chertkov O."/>
            <person name="Yasawong M."/>
            <person name="Lucas S."/>
            <person name="Deshpande S."/>
            <person name="Cheng J.F."/>
            <person name="Detter C."/>
            <person name="Tapia R."/>
            <person name="Han C."/>
            <person name="Goodwin L."/>
            <person name="Pitluck S."/>
            <person name="Liolios K."/>
            <person name="Ivanova N."/>
            <person name="Mavromatis K."/>
            <person name="Pati A."/>
            <person name="Chen A."/>
            <person name="Palaniappan K."/>
            <person name="Land M."/>
            <person name="Hauser L."/>
            <person name="Chang Y.J."/>
            <person name="Jeffries C.D."/>
            <person name="Rohde M."/>
            <person name="Pukall R."/>
            <person name="Sikorski J."/>
            <person name="Goker M."/>
            <person name="Woyke T."/>
            <person name="Bristow J."/>
            <person name="Eisen J.A."/>
            <person name="Markowitz V."/>
            <person name="Hugenholtz P."/>
            <person name="Kyrpides N.C."/>
            <person name="Klenk H.P."/>
            <person name="Lapidus A."/>
        </authorList>
    </citation>
    <scope>NUCLEOTIDE SEQUENCE [LARGE SCALE GENOMIC DNA]</scope>
    <source>
        <strain evidence="3">ATCC 23552 / DSM 43043 / JCM 3097 / NBRC 12989 / 7 KIP</strain>
    </source>
</reference>
<protein>
    <submittedName>
        <fullName evidence="2">Major facilitator transporter</fullName>
    </submittedName>
</protein>
<dbReference type="OrthoDB" id="10019015at2"/>
<dbReference type="EMBL" id="CP002343">
    <property type="protein sequence ID" value="ADU48867.1"/>
    <property type="molecule type" value="Genomic_DNA"/>
</dbReference>
<dbReference type="HOGENOM" id="CLU_1376537_0_0_11"/>
<accession>E6SFT8</accession>
<dbReference type="RefSeq" id="WP_013493181.1">
    <property type="nucleotide sequence ID" value="NC_014830.1"/>
</dbReference>
<dbReference type="STRING" id="710696.Intca_2360"/>
<organism evidence="2 3">
    <name type="scientific">Intrasporangium calvum (strain ATCC 23552 / DSM 43043 / JCM 3097 / NBRC 12989 / NCIMB 10167 / NRRL B-3866 / 7 KIP)</name>
    <dbReference type="NCBI Taxonomy" id="710696"/>
    <lineage>
        <taxon>Bacteria</taxon>
        <taxon>Bacillati</taxon>
        <taxon>Actinomycetota</taxon>
        <taxon>Actinomycetes</taxon>
        <taxon>Micrococcales</taxon>
        <taxon>Intrasporangiaceae</taxon>
        <taxon>Intrasporangium</taxon>
    </lineage>
</organism>
<proteinExistence type="predicted"/>
<feature type="transmembrane region" description="Helical" evidence="1">
    <location>
        <begin position="37"/>
        <end position="55"/>
    </location>
</feature>
<evidence type="ECO:0000313" key="3">
    <source>
        <dbReference type="Proteomes" id="UP000008914"/>
    </source>
</evidence>
<dbReference type="AlphaFoldDB" id="E6SFT8"/>